<evidence type="ECO:0000313" key="2">
    <source>
        <dbReference type="EMBL" id="EKE44502.1"/>
    </source>
</evidence>
<evidence type="ECO:0000259" key="1">
    <source>
        <dbReference type="Pfam" id="PF04230"/>
    </source>
</evidence>
<dbReference type="PANTHER" id="PTHR36836:SF1">
    <property type="entry name" value="COLANIC ACID BIOSYNTHESIS PROTEIN WCAK"/>
    <property type="match status" value="1"/>
</dbReference>
<feature type="domain" description="Polysaccharide pyruvyl transferase" evidence="1">
    <location>
        <begin position="31"/>
        <end position="285"/>
    </location>
</feature>
<reference evidence="2 3" key="1">
    <citation type="journal article" date="2012" name="J. Bacteriol.">
        <title>Draft Genome Sequence of Oceaniovalibus guishaninsula JLT2003T.</title>
        <authorList>
            <person name="Tang K."/>
            <person name="Liu K."/>
            <person name="Jiao N."/>
        </authorList>
    </citation>
    <scope>NUCLEOTIDE SEQUENCE [LARGE SCALE GENOMIC DNA]</scope>
    <source>
        <strain evidence="2 3">JLT2003</strain>
    </source>
</reference>
<dbReference type="Proteomes" id="UP000006765">
    <property type="component" value="Unassembled WGS sequence"/>
</dbReference>
<evidence type="ECO:0000313" key="3">
    <source>
        <dbReference type="Proteomes" id="UP000006765"/>
    </source>
</evidence>
<protein>
    <recommendedName>
        <fullName evidence="1">Polysaccharide pyruvyl transferase domain-containing protein</fullName>
    </recommendedName>
</protein>
<dbReference type="EMBL" id="AMGO01000021">
    <property type="protein sequence ID" value="EKE44502.1"/>
    <property type="molecule type" value="Genomic_DNA"/>
</dbReference>
<comment type="caution">
    <text evidence="2">The sequence shown here is derived from an EMBL/GenBank/DDBJ whole genome shotgun (WGS) entry which is preliminary data.</text>
</comment>
<dbReference type="Pfam" id="PF04230">
    <property type="entry name" value="PS_pyruv_trans"/>
    <property type="match status" value="1"/>
</dbReference>
<organism evidence="2 3">
    <name type="scientific">Oceaniovalibus guishaninsula JLT2003</name>
    <dbReference type="NCBI Taxonomy" id="1231392"/>
    <lineage>
        <taxon>Bacteria</taxon>
        <taxon>Pseudomonadati</taxon>
        <taxon>Pseudomonadota</taxon>
        <taxon>Alphaproteobacteria</taxon>
        <taxon>Rhodobacterales</taxon>
        <taxon>Roseobacteraceae</taxon>
        <taxon>Oceaniovalibus</taxon>
    </lineage>
</organism>
<dbReference type="RefSeq" id="WP_007426492.1">
    <property type="nucleotide sequence ID" value="NZ_AMGO01000021.1"/>
</dbReference>
<dbReference type="OrthoDB" id="1814359at2"/>
<keyword evidence="3" id="KW-1185">Reference proteome</keyword>
<dbReference type="eggNOG" id="COG2327">
    <property type="taxonomic scope" value="Bacteria"/>
</dbReference>
<gene>
    <name evidence="2" type="ORF">OCGS_1340</name>
</gene>
<dbReference type="PANTHER" id="PTHR36836">
    <property type="entry name" value="COLANIC ACID BIOSYNTHESIS PROTEIN WCAK"/>
    <property type="match status" value="1"/>
</dbReference>
<dbReference type="AlphaFoldDB" id="K2HD39"/>
<proteinExistence type="predicted"/>
<name>K2HD39_9RHOB</name>
<dbReference type="InterPro" id="IPR007345">
    <property type="entry name" value="Polysacch_pyruvyl_Trfase"/>
</dbReference>
<accession>K2HD39</accession>
<sequence>MTLPNKIVGLLDFLANPQKDIEVFGMFGPGNLGDEAMLVAAGQALSPRRIVPSRRYPARPLLNGLVERRRRKHLLVGGGTLIHGGDTGWLDYVEMRARQGVEVSFFGTGMAFAEHQIVNESDPYRRWRAILRQARHVHLRGPDSVGLAERMGVRAGIFGDFGFLLHRPGLAAANRDRQDGPVGLSLGECLGDQDAFEDACVALVERLSRDHRLAFHVAVRTDLPATERVIARAGLAEGQYGIEAHYFDPYAFMHAISGYRVFLGLKLHAAGFAMVAGVPALMIAYLPKCHDFMAPLNADPRMTVPLPLDVDDVLARIGDVLADPRDFVVADRIAAIAATQRGTLARVYG</sequence>
<dbReference type="STRING" id="1231392.OCGS_1340"/>